<organism evidence="1 2">
    <name type="scientific">Caerostris darwini</name>
    <dbReference type="NCBI Taxonomy" id="1538125"/>
    <lineage>
        <taxon>Eukaryota</taxon>
        <taxon>Metazoa</taxon>
        <taxon>Ecdysozoa</taxon>
        <taxon>Arthropoda</taxon>
        <taxon>Chelicerata</taxon>
        <taxon>Arachnida</taxon>
        <taxon>Araneae</taxon>
        <taxon>Araneomorphae</taxon>
        <taxon>Entelegynae</taxon>
        <taxon>Araneoidea</taxon>
        <taxon>Araneidae</taxon>
        <taxon>Caerostris</taxon>
    </lineage>
</organism>
<dbReference type="Proteomes" id="UP001054837">
    <property type="component" value="Unassembled WGS sequence"/>
</dbReference>
<reference evidence="1 2" key="1">
    <citation type="submission" date="2021-06" db="EMBL/GenBank/DDBJ databases">
        <title>Caerostris darwini draft genome.</title>
        <authorList>
            <person name="Kono N."/>
            <person name="Arakawa K."/>
        </authorList>
    </citation>
    <scope>NUCLEOTIDE SEQUENCE [LARGE SCALE GENOMIC DNA]</scope>
</reference>
<comment type="caution">
    <text evidence="1">The sequence shown here is derived from an EMBL/GenBank/DDBJ whole genome shotgun (WGS) entry which is preliminary data.</text>
</comment>
<dbReference type="EMBL" id="BPLQ01014476">
    <property type="protein sequence ID" value="GIY80092.1"/>
    <property type="molecule type" value="Genomic_DNA"/>
</dbReference>
<proteinExistence type="predicted"/>
<evidence type="ECO:0000313" key="1">
    <source>
        <dbReference type="EMBL" id="GIY80092.1"/>
    </source>
</evidence>
<name>A0AAV4WBH1_9ARAC</name>
<accession>A0AAV4WBH1</accession>
<evidence type="ECO:0000313" key="2">
    <source>
        <dbReference type="Proteomes" id="UP001054837"/>
    </source>
</evidence>
<sequence>MPWASWILMRHIESPSTPTSRAAYYERYCPVSSQSLLQPANDPMWMHSKRFLSPPTFIIFSNSAKQKQCECFYYFISILFTADNGKPKHRTGRMTAAF</sequence>
<keyword evidence="2" id="KW-1185">Reference proteome</keyword>
<protein>
    <submittedName>
        <fullName evidence="1">Uncharacterized protein</fullName>
    </submittedName>
</protein>
<gene>
    <name evidence="1" type="ORF">CDAR_186171</name>
</gene>
<dbReference type="AlphaFoldDB" id="A0AAV4WBH1"/>